<keyword evidence="1" id="KW-1133">Transmembrane helix</keyword>
<evidence type="ECO:0000256" key="1">
    <source>
        <dbReference type="SAM" id="Phobius"/>
    </source>
</evidence>
<feature type="transmembrane region" description="Helical" evidence="1">
    <location>
        <begin position="68"/>
        <end position="93"/>
    </location>
</feature>
<sequence length="213" mass="24078">MQWIAMIAMLIDHIGIVFFKGEQVWRWIGRLAFPLYAYGIVAGYRHTRSLPRYAKRLAVTAALAQLPYLYAFGFMQVNVVGSFLFCIGVLYVLDRTGHPAARALIIAAALVIMQVLPFEYGGYGLLLVLIYRYAESSSQMFLGHLLLNFLYYVLMPLQMLSIAGTLIIIYTQKRLPALSERSAPAWLWRGFYPGHLLLLSIAAAFRRGLFAGF</sequence>
<dbReference type="Proteomes" id="UP000006620">
    <property type="component" value="Chromosome"/>
</dbReference>
<dbReference type="AlphaFoldDB" id="F8FM61"/>
<dbReference type="PATRIC" id="fig|1036673.3.peg.6693"/>
<feature type="transmembrane region" description="Helical" evidence="1">
    <location>
        <begin position="145"/>
        <end position="170"/>
    </location>
</feature>
<keyword evidence="1" id="KW-0472">Membrane</keyword>
<gene>
    <name evidence="2" type="ordered locus">KNP414_07177</name>
</gene>
<feature type="transmembrane region" description="Helical" evidence="1">
    <location>
        <begin position="105"/>
        <end position="133"/>
    </location>
</feature>
<dbReference type="Pfam" id="PF05857">
    <property type="entry name" value="TraX"/>
    <property type="match status" value="1"/>
</dbReference>
<name>F8FM61_PAEMK</name>
<keyword evidence="1" id="KW-0812">Transmembrane</keyword>
<protein>
    <submittedName>
        <fullName evidence="2">TraX family protein</fullName>
    </submittedName>
</protein>
<organism evidence="2 3">
    <name type="scientific">Paenibacillus mucilaginosus (strain KNP414)</name>
    <dbReference type="NCBI Taxonomy" id="1036673"/>
    <lineage>
        <taxon>Bacteria</taxon>
        <taxon>Bacillati</taxon>
        <taxon>Bacillota</taxon>
        <taxon>Bacilli</taxon>
        <taxon>Bacillales</taxon>
        <taxon>Paenibacillaceae</taxon>
        <taxon>Paenibacillus</taxon>
    </lineage>
</organism>
<dbReference type="HOGENOM" id="CLU_074054_0_0_9"/>
<evidence type="ECO:0000313" key="3">
    <source>
        <dbReference type="Proteomes" id="UP000006620"/>
    </source>
</evidence>
<dbReference type="KEGG" id="pms:KNP414_07177"/>
<dbReference type="EMBL" id="CP002869">
    <property type="protein sequence ID" value="AEI45687.1"/>
    <property type="molecule type" value="Genomic_DNA"/>
</dbReference>
<evidence type="ECO:0000313" key="2">
    <source>
        <dbReference type="EMBL" id="AEI45687.1"/>
    </source>
</evidence>
<dbReference type="RefSeq" id="WP_013920828.1">
    <property type="nucleotide sequence ID" value="NC_015690.1"/>
</dbReference>
<feature type="transmembrane region" description="Helical" evidence="1">
    <location>
        <begin position="190"/>
        <end position="209"/>
    </location>
</feature>
<reference evidence="3" key="1">
    <citation type="submission" date="2011-06" db="EMBL/GenBank/DDBJ databases">
        <title>Complete genome sequence of Paenibacillus mucilaginosus KNP414.</title>
        <authorList>
            <person name="Wang J."/>
            <person name="Hu S."/>
            <person name="Hu X."/>
            <person name="Zhang B."/>
            <person name="Dong D."/>
            <person name="Zhang S."/>
            <person name="Zhao K."/>
            <person name="Wu D."/>
        </authorList>
    </citation>
    <scope>NUCLEOTIDE SEQUENCE [LARGE SCALE GENOMIC DNA]</scope>
    <source>
        <strain evidence="3">KNP414</strain>
    </source>
</reference>
<accession>F8FM61</accession>
<dbReference type="InterPro" id="IPR008875">
    <property type="entry name" value="TraX"/>
</dbReference>
<reference evidence="2 3" key="2">
    <citation type="journal article" date="2013" name="Genome Announc.">
        <title>Genome Sequence of Growth-Improving Paenibacillus mucilaginosus Strain KNP414.</title>
        <authorList>
            <person name="Lu J.J."/>
            <person name="Wang J.F."/>
            <person name="Hu X.F."/>
        </authorList>
    </citation>
    <scope>NUCLEOTIDE SEQUENCE [LARGE SCALE GENOMIC DNA]</scope>
    <source>
        <strain evidence="2 3">KNP414</strain>
    </source>
</reference>
<proteinExistence type="predicted"/>